<evidence type="ECO:0000256" key="1">
    <source>
        <dbReference type="SAM" id="MobiDB-lite"/>
    </source>
</evidence>
<dbReference type="AlphaFoldDB" id="A0A2J6PST5"/>
<dbReference type="Proteomes" id="UP000235672">
    <property type="component" value="Unassembled WGS sequence"/>
</dbReference>
<dbReference type="OrthoDB" id="341259at2759"/>
<dbReference type="EMBL" id="KZ613501">
    <property type="protein sequence ID" value="PMD17098.1"/>
    <property type="molecule type" value="Genomic_DNA"/>
</dbReference>
<reference evidence="2 3" key="1">
    <citation type="submission" date="2016-05" db="EMBL/GenBank/DDBJ databases">
        <title>A degradative enzymes factory behind the ericoid mycorrhizal symbiosis.</title>
        <authorList>
            <consortium name="DOE Joint Genome Institute"/>
            <person name="Martino E."/>
            <person name="Morin E."/>
            <person name="Grelet G."/>
            <person name="Kuo A."/>
            <person name="Kohler A."/>
            <person name="Daghino S."/>
            <person name="Barry K."/>
            <person name="Choi C."/>
            <person name="Cichocki N."/>
            <person name="Clum A."/>
            <person name="Copeland A."/>
            <person name="Hainaut M."/>
            <person name="Haridas S."/>
            <person name="Labutti K."/>
            <person name="Lindquist E."/>
            <person name="Lipzen A."/>
            <person name="Khouja H.-R."/>
            <person name="Murat C."/>
            <person name="Ohm R."/>
            <person name="Olson A."/>
            <person name="Spatafora J."/>
            <person name="Veneault-Fourrey C."/>
            <person name="Henrissat B."/>
            <person name="Grigoriev I."/>
            <person name="Martin F."/>
            <person name="Perotto S."/>
        </authorList>
    </citation>
    <scope>NUCLEOTIDE SEQUENCE [LARGE SCALE GENOMIC DNA]</scope>
    <source>
        <strain evidence="2 3">UAMH 7357</strain>
    </source>
</reference>
<gene>
    <name evidence="2" type="ORF">NA56DRAFT_279572</name>
</gene>
<name>A0A2J6PST5_9HELO</name>
<evidence type="ECO:0000313" key="3">
    <source>
        <dbReference type="Proteomes" id="UP000235672"/>
    </source>
</evidence>
<sequence length="188" mass="20442">MSSVNPFRLKLSRLRNRYYFDTSSSEEESALEADFDPKESEAHVASPSIASTESSVVDDDGTHSVAIININNLNGMYGDTPDTLLQSSSLELPVQVTEFDFETESITEEVIRDAAEDLLEFASEVIKDTDSVQTTLVFLAGDLGGSVLKQVSCDGIPRYESANSPSKGTVLTTNPRLFLGSCRGNTYP</sequence>
<accession>A0A2J6PST5</accession>
<feature type="region of interest" description="Disordered" evidence="1">
    <location>
        <begin position="35"/>
        <end position="56"/>
    </location>
</feature>
<evidence type="ECO:0000313" key="2">
    <source>
        <dbReference type="EMBL" id="PMD17098.1"/>
    </source>
</evidence>
<protein>
    <submittedName>
        <fullName evidence="2">Uncharacterized protein</fullName>
    </submittedName>
</protein>
<keyword evidence="3" id="KW-1185">Reference proteome</keyword>
<organism evidence="2 3">
    <name type="scientific">Hyaloscypha hepaticicola</name>
    <dbReference type="NCBI Taxonomy" id="2082293"/>
    <lineage>
        <taxon>Eukaryota</taxon>
        <taxon>Fungi</taxon>
        <taxon>Dikarya</taxon>
        <taxon>Ascomycota</taxon>
        <taxon>Pezizomycotina</taxon>
        <taxon>Leotiomycetes</taxon>
        <taxon>Helotiales</taxon>
        <taxon>Hyaloscyphaceae</taxon>
        <taxon>Hyaloscypha</taxon>
    </lineage>
</organism>
<proteinExistence type="predicted"/>